<dbReference type="InterPro" id="IPR000219">
    <property type="entry name" value="DH_dom"/>
</dbReference>
<accession>A0A8H7RA91</accession>
<dbReference type="Pfam" id="PF00018">
    <property type="entry name" value="SH3_1"/>
    <property type="match status" value="2"/>
</dbReference>
<dbReference type="InterPro" id="IPR011993">
    <property type="entry name" value="PH-like_dom_sf"/>
</dbReference>
<dbReference type="PROSITE" id="PS50003">
    <property type="entry name" value="PH_DOMAIN"/>
    <property type="match status" value="1"/>
</dbReference>
<dbReference type="Pfam" id="PF16652">
    <property type="entry name" value="PH_13"/>
    <property type="match status" value="1"/>
</dbReference>
<feature type="compositionally biased region" description="Basic and acidic residues" evidence="6">
    <location>
        <begin position="366"/>
        <end position="420"/>
    </location>
</feature>
<feature type="region of interest" description="Disordered" evidence="6">
    <location>
        <begin position="286"/>
        <end position="330"/>
    </location>
</feature>
<evidence type="ECO:0000256" key="4">
    <source>
        <dbReference type="PROSITE-ProRule" id="PRU00192"/>
    </source>
</evidence>
<evidence type="ECO:0000256" key="5">
    <source>
        <dbReference type="SAM" id="Coils"/>
    </source>
</evidence>
<evidence type="ECO:0000313" key="10">
    <source>
        <dbReference type="EMBL" id="KAG2207242.1"/>
    </source>
</evidence>
<dbReference type="PANTHER" id="PTHR46006:SF6">
    <property type="entry name" value="INTERSECTIN-2 ISOFORM X1"/>
    <property type="match status" value="1"/>
</dbReference>
<feature type="domain" description="SH3" evidence="7">
    <location>
        <begin position="703"/>
        <end position="764"/>
    </location>
</feature>
<feature type="region of interest" description="Disordered" evidence="6">
    <location>
        <begin position="355"/>
        <end position="440"/>
    </location>
</feature>
<proteinExistence type="predicted"/>
<feature type="compositionally biased region" description="Low complexity" evidence="6">
    <location>
        <begin position="421"/>
        <end position="430"/>
    </location>
</feature>
<dbReference type="SMART" id="SM00325">
    <property type="entry name" value="RhoGEF"/>
    <property type="match status" value="1"/>
</dbReference>
<dbReference type="InterPro" id="IPR036028">
    <property type="entry name" value="SH3-like_dom_sf"/>
</dbReference>
<dbReference type="SUPFAM" id="SSF50044">
    <property type="entry name" value="SH3-domain"/>
    <property type="match status" value="2"/>
</dbReference>
<evidence type="ECO:0000259" key="9">
    <source>
        <dbReference type="PROSITE" id="PS50010"/>
    </source>
</evidence>
<feature type="region of interest" description="Disordered" evidence="6">
    <location>
        <begin position="453"/>
        <end position="516"/>
    </location>
</feature>
<dbReference type="SUPFAM" id="SSF48065">
    <property type="entry name" value="DBL homology domain (DH-domain)"/>
    <property type="match status" value="1"/>
</dbReference>
<dbReference type="PROSITE" id="PS50010">
    <property type="entry name" value="DH_2"/>
    <property type="match status" value="1"/>
</dbReference>
<comment type="subcellular location">
    <subcellularLocation>
        <location evidence="1">Cytoplasm</location>
    </subcellularLocation>
</comment>
<evidence type="ECO:0000256" key="2">
    <source>
        <dbReference type="ARBA" id="ARBA00022443"/>
    </source>
</evidence>
<dbReference type="SMART" id="SM00326">
    <property type="entry name" value="SH3"/>
    <property type="match status" value="2"/>
</dbReference>
<dbReference type="GO" id="GO:0005085">
    <property type="term" value="F:guanyl-nucleotide exchange factor activity"/>
    <property type="evidence" value="ECO:0007669"/>
    <property type="project" value="InterPro"/>
</dbReference>
<dbReference type="SUPFAM" id="SSF50729">
    <property type="entry name" value="PH domain-like"/>
    <property type="match status" value="1"/>
</dbReference>
<dbReference type="Pfam" id="PF00621">
    <property type="entry name" value="RhoGEF"/>
    <property type="match status" value="1"/>
</dbReference>
<keyword evidence="5" id="KW-0175">Coiled coil</keyword>
<sequence>MYNTTFSRNPWGESDQLTSLNELKKSIREQKVLLAATSGINEDDVDTYNDFNNNNNDEYSSIEDLKRRITSVSRELHEKQQASANKGRSSTQSPAQWWARYQLNLRQMEDLVDQRHTLLKEINYLNNGMKNLEDELNQETEKLNQCRLKAARIKKAAFATTGSSENFDLASMTDSERIRAKAQAMVAARLNKSANTSTSISASTSNSPLLLPTEKQDVHANRLIDDIKKIQREMESIMENDMNRVEQELDLCTKQLKNRQMFEQGLYVDDFVARFIDQLDRTYASTPSFGSSAPGYSTPPPPLKISSPYYSQAPPPPIPTSQRPGTPRSAADIKAEAYKRIEERRKLFMKNTNDRHITTPSSADVKVLEDPKISEEEKAAQERMRQAEADARARLEAMREKRDTLRREAAEAEEKKRRAAAEASAAAEAEMLAEKKRKQLEEEERLAKIKKAQEALAEKQRIEHEAEVERLRLEREERQRKEAEERKKREEEERIAEEIRQNKARQAAEQAAREKRLRRVEIERREREIEAARQEEINRRKQWEEAELQKRLDEEKRIREKEEEAAKARQRLEEEEARLEEQKRLEEEERQRVQMEIEIQKKREEEQLLEEKRLEEQRIYQAEQRLQEEKRLEQERKQQQYEREAAAAMAAKEAERVTAAAAKVSYTTTYSSSPTNISFSNLNSTTAGTSGYGVDVEDEVNFSIIYRVKTLYEYQGMREDDLSFSANETLKAHPSKDKGSDWWYGTSLTTNAVGFFPRTYVEVIEEAFRVKTLYEFTKNRTDDLGFYENEVIVVQPFQDENSDWWYGTNEETEESGYFPKTYVEKIDSASHHIPYINATSLSSPSNAISIPSKSTTNVYPSGNIHLTVSDSHLHRGLSAPNTPIMKKTNLGVNKAELTKRRRAASSVSTANNSHIGTPQLLIPHSGNMSENLELLTWASTMDEIELNAIPADERKRQEAIFELIATERSYLSDLQMIINVFYADAGKYLSQDERDVVFSNIDDLLICNTALLSDMETRQREQANVVDKIGDVFLKHADSLQCYSTYCRNQSYATKFLQKKREDDQWFEVFLKTAQTRSECRSLDLSHFLLEPILNSTPKKHPDYALVRSALSIAQRVLEDVNEETRRFENIQKMSELSRIIDMEAAGRLNITGREFIMDGALFKAKSGRKLHGFLFNDILILAEPLKTLSPKGYLYTLYREPMPIEEVSVRQQTTITLKPSFGNSSDDLSFQIVSGSQIIAVKTSTATQKRQWMSQIQHYSALQQYN</sequence>
<feature type="domain" description="SH3" evidence="7">
    <location>
        <begin position="765"/>
        <end position="828"/>
    </location>
</feature>
<dbReference type="Gene3D" id="1.20.900.10">
    <property type="entry name" value="Dbl homology (DH) domain"/>
    <property type="match status" value="1"/>
</dbReference>
<feature type="domain" description="DH" evidence="9">
    <location>
        <begin position="955"/>
        <end position="1093"/>
    </location>
</feature>
<evidence type="ECO:0000256" key="3">
    <source>
        <dbReference type="ARBA" id="ARBA00022490"/>
    </source>
</evidence>
<dbReference type="InterPro" id="IPR001849">
    <property type="entry name" value="PH_domain"/>
</dbReference>
<feature type="coiled-coil region" evidence="5">
    <location>
        <begin position="115"/>
        <end position="156"/>
    </location>
</feature>
<evidence type="ECO:0000259" key="8">
    <source>
        <dbReference type="PROSITE" id="PS50003"/>
    </source>
</evidence>
<evidence type="ECO:0000313" key="11">
    <source>
        <dbReference type="Proteomes" id="UP000650833"/>
    </source>
</evidence>
<dbReference type="OrthoDB" id="1716625at2759"/>
<gene>
    <name evidence="10" type="ORF">INT46_008860</name>
</gene>
<organism evidence="10 11">
    <name type="scientific">Mucor plumbeus</name>
    <dbReference type="NCBI Taxonomy" id="97098"/>
    <lineage>
        <taxon>Eukaryota</taxon>
        <taxon>Fungi</taxon>
        <taxon>Fungi incertae sedis</taxon>
        <taxon>Mucoromycota</taxon>
        <taxon>Mucoromycotina</taxon>
        <taxon>Mucoromycetes</taxon>
        <taxon>Mucorales</taxon>
        <taxon>Mucorineae</taxon>
        <taxon>Mucoraceae</taxon>
        <taxon>Mucor</taxon>
    </lineage>
</organism>
<evidence type="ECO:0000256" key="6">
    <source>
        <dbReference type="SAM" id="MobiDB-lite"/>
    </source>
</evidence>
<protein>
    <submittedName>
        <fullName evidence="10">Uncharacterized protein</fullName>
    </submittedName>
</protein>
<dbReference type="CDD" id="cd00160">
    <property type="entry name" value="RhoGEF"/>
    <property type="match status" value="1"/>
</dbReference>
<reference evidence="10" key="1">
    <citation type="submission" date="2020-12" db="EMBL/GenBank/DDBJ databases">
        <title>Metabolic potential, ecology and presence of endohyphal bacteria is reflected in genomic diversity of Mucoromycotina.</title>
        <authorList>
            <person name="Muszewska A."/>
            <person name="Okrasinska A."/>
            <person name="Steczkiewicz K."/>
            <person name="Drgas O."/>
            <person name="Orlowska M."/>
            <person name="Perlinska-Lenart U."/>
            <person name="Aleksandrzak-Piekarczyk T."/>
            <person name="Szatraj K."/>
            <person name="Zielenkiewicz U."/>
            <person name="Pilsyk S."/>
            <person name="Malc E."/>
            <person name="Mieczkowski P."/>
            <person name="Kruszewska J.S."/>
            <person name="Biernat P."/>
            <person name="Pawlowska J."/>
        </authorList>
    </citation>
    <scope>NUCLEOTIDE SEQUENCE</scope>
    <source>
        <strain evidence="10">CBS 226.32</strain>
    </source>
</reference>
<keyword evidence="3" id="KW-0963">Cytoplasm</keyword>
<dbReference type="Gene3D" id="2.30.29.30">
    <property type="entry name" value="Pleckstrin-homology domain (PH domain)/Phosphotyrosine-binding domain (PTB)"/>
    <property type="match status" value="1"/>
</dbReference>
<evidence type="ECO:0000256" key="1">
    <source>
        <dbReference type="ARBA" id="ARBA00004496"/>
    </source>
</evidence>
<dbReference type="InterPro" id="IPR051480">
    <property type="entry name" value="Endocytic_GEF_Adapter"/>
</dbReference>
<dbReference type="GO" id="GO:0035025">
    <property type="term" value="P:positive regulation of Rho protein signal transduction"/>
    <property type="evidence" value="ECO:0007669"/>
    <property type="project" value="TreeGrafter"/>
</dbReference>
<dbReference type="SMART" id="SM00233">
    <property type="entry name" value="PH"/>
    <property type="match status" value="1"/>
</dbReference>
<feature type="compositionally biased region" description="Polar residues" evidence="6">
    <location>
        <begin position="286"/>
        <end position="295"/>
    </location>
</feature>
<dbReference type="CDD" id="cd00174">
    <property type="entry name" value="SH3"/>
    <property type="match status" value="1"/>
</dbReference>
<name>A0A8H7RA91_9FUNG</name>
<evidence type="ECO:0000259" key="7">
    <source>
        <dbReference type="PROSITE" id="PS50002"/>
    </source>
</evidence>
<feature type="compositionally biased region" description="Basic and acidic residues" evidence="6">
    <location>
        <begin position="453"/>
        <end position="501"/>
    </location>
</feature>
<comment type="caution">
    <text evidence="10">The sequence shown here is derived from an EMBL/GenBank/DDBJ whole genome shotgun (WGS) entry which is preliminary data.</text>
</comment>
<dbReference type="Gene3D" id="2.30.30.40">
    <property type="entry name" value="SH3 Domains"/>
    <property type="match status" value="2"/>
</dbReference>
<dbReference type="PROSITE" id="PS50002">
    <property type="entry name" value="SH3"/>
    <property type="match status" value="2"/>
</dbReference>
<dbReference type="GO" id="GO:0005737">
    <property type="term" value="C:cytoplasm"/>
    <property type="evidence" value="ECO:0007669"/>
    <property type="project" value="UniProtKB-SubCell"/>
</dbReference>
<keyword evidence="11" id="KW-1185">Reference proteome</keyword>
<keyword evidence="2 4" id="KW-0728">SH3 domain</keyword>
<dbReference type="AlphaFoldDB" id="A0A8H7RA91"/>
<dbReference type="EMBL" id="JAEPRC010000133">
    <property type="protein sequence ID" value="KAG2207242.1"/>
    <property type="molecule type" value="Genomic_DNA"/>
</dbReference>
<feature type="domain" description="PH" evidence="8">
    <location>
        <begin position="1155"/>
        <end position="1262"/>
    </location>
</feature>
<dbReference type="PANTHER" id="PTHR46006">
    <property type="entry name" value="RHO GUANINE NUCLEOTIDE EXCHANGE FACTOR AT 64C, ISOFORM A"/>
    <property type="match status" value="1"/>
</dbReference>
<dbReference type="InterPro" id="IPR035899">
    <property type="entry name" value="DBL_dom_sf"/>
</dbReference>
<dbReference type="InterPro" id="IPR001452">
    <property type="entry name" value="SH3_domain"/>
</dbReference>
<dbReference type="Proteomes" id="UP000650833">
    <property type="component" value="Unassembled WGS sequence"/>
</dbReference>